<dbReference type="Pfam" id="PF14087">
    <property type="entry name" value="DUF4267"/>
    <property type="match status" value="1"/>
</dbReference>
<name>A0A427YI97_9TREE</name>
<accession>A0A427YI97</accession>
<evidence type="ECO:0000256" key="1">
    <source>
        <dbReference type="SAM" id="MobiDB-lite"/>
    </source>
</evidence>
<protein>
    <submittedName>
        <fullName evidence="2">Uncharacterized protein</fullName>
    </submittedName>
</protein>
<gene>
    <name evidence="2" type="ORF">EHS25_009976</name>
</gene>
<evidence type="ECO:0000313" key="3">
    <source>
        <dbReference type="Proteomes" id="UP000279259"/>
    </source>
</evidence>
<evidence type="ECO:0000313" key="2">
    <source>
        <dbReference type="EMBL" id="RSH90801.1"/>
    </source>
</evidence>
<dbReference type="InterPro" id="IPR025363">
    <property type="entry name" value="DUF4267"/>
</dbReference>
<comment type="caution">
    <text evidence="2">The sequence shown here is derived from an EMBL/GenBank/DDBJ whole genome shotgun (WGS) entry which is preliminary data.</text>
</comment>
<dbReference type="AlphaFoldDB" id="A0A427YI97"/>
<proteinExistence type="predicted"/>
<dbReference type="Proteomes" id="UP000279259">
    <property type="component" value="Unassembled WGS sequence"/>
</dbReference>
<feature type="region of interest" description="Disordered" evidence="1">
    <location>
        <begin position="104"/>
        <end position="127"/>
    </location>
</feature>
<organism evidence="2 3">
    <name type="scientific">Saitozyma podzolica</name>
    <dbReference type="NCBI Taxonomy" id="1890683"/>
    <lineage>
        <taxon>Eukaryota</taxon>
        <taxon>Fungi</taxon>
        <taxon>Dikarya</taxon>
        <taxon>Basidiomycota</taxon>
        <taxon>Agaricomycotina</taxon>
        <taxon>Tremellomycetes</taxon>
        <taxon>Tremellales</taxon>
        <taxon>Trimorphomycetaceae</taxon>
        <taxon>Saitozyma</taxon>
    </lineage>
</organism>
<dbReference type="OrthoDB" id="5216128at2759"/>
<reference evidence="2 3" key="1">
    <citation type="submission" date="2018-11" db="EMBL/GenBank/DDBJ databases">
        <title>Genome sequence of Saitozyma podzolica DSM 27192.</title>
        <authorList>
            <person name="Aliyu H."/>
            <person name="Gorte O."/>
            <person name="Ochsenreither K."/>
        </authorList>
    </citation>
    <scope>NUCLEOTIDE SEQUENCE [LARGE SCALE GENOMIC DNA]</scope>
    <source>
        <strain evidence="2 3">DSM 27192</strain>
    </source>
</reference>
<dbReference type="EMBL" id="RSCD01000009">
    <property type="protein sequence ID" value="RSH90801.1"/>
    <property type="molecule type" value="Genomic_DNA"/>
</dbReference>
<keyword evidence="3" id="KW-1185">Reference proteome</keyword>
<sequence>MAPISTSPLLIYAPGAVSCLPIALGINALIRPSSPLELLGWPIPTDPYGKKLALNLMRVYGGRNIALGLSMAIPAYFGHRKALGWMVLGSSVVAIVDGFQAERQGKETGTESGTKRRRRIDRGSDLA</sequence>